<dbReference type="Proteomes" id="UP001597362">
    <property type="component" value="Unassembled WGS sequence"/>
</dbReference>
<protein>
    <submittedName>
        <fullName evidence="1">Uncharacterized protein</fullName>
    </submittedName>
</protein>
<organism evidence="1 2">
    <name type="scientific">Paenibacillus yanchengensis</name>
    <dbReference type="NCBI Taxonomy" id="2035833"/>
    <lineage>
        <taxon>Bacteria</taxon>
        <taxon>Bacillati</taxon>
        <taxon>Bacillota</taxon>
        <taxon>Bacilli</taxon>
        <taxon>Bacillales</taxon>
        <taxon>Paenibacillaceae</taxon>
        <taxon>Paenibacillus</taxon>
    </lineage>
</organism>
<reference evidence="2" key="1">
    <citation type="journal article" date="2019" name="Int. J. Syst. Evol. Microbiol.">
        <title>The Global Catalogue of Microorganisms (GCM) 10K type strain sequencing project: providing services to taxonomists for standard genome sequencing and annotation.</title>
        <authorList>
            <consortium name="The Broad Institute Genomics Platform"/>
            <consortium name="The Broad Institute Genome Sequencing Center for Infectious Disease"/>
            <person name="Wu L."/>
            <person name="Ma J."/>
        </authorList>
    </citation>
    <scope>NUCLEOTIDE SEQUENCE [LARGE SCALE GENOMIC DNA]</scope>
    <source>
        <strain evidence="2">GH52</strain>
    </source>
</reference>
<name>A0ABW4YP98_9BACL</name>
<accession>A0ABW4YP98</accession>
<proteinExistence type="predicted"/>
<evidence type="ECO:0000313" key="1">
    <source>
        <dbReference type="EMBL" id="MFD2117560.1"/>
    </source>
</evidence>
<sequence length="200" mass="22826">MNIYVTHYYKQGTTPFQSLSALSDQEALRVMEQLGSDSPLFARFKTPVAYWNTRKQVEQWLLDRFTAKGAKPAAAYPLYAVLGSSAWIEKYGTAFDIISIRISLTLFSAHDISFTYPDSMVSYEQSNRLVQQMEATNDNLTWQQSMYGQVFTLDEIQQRLANDNLLEQISDSELPEETAPYIEAQIWNHGLLNGEKTFPG</sequence>
<evidence type="ECO:0000313" key="2">
    <source>
        <dbReference type="Proteomes" id="UP001597362"/>
    </source>
</evidence>
<keyword evidence="2" id="KW-1185">Reference proteome</keyword>
<gene>
    <name evidence="1" type="ORF">ACFSJH_17660</name>
</gene>
<dbReference type="RefSeq" id="WP_377774811.1">
    <property type="nucleotide sequence ID" value="NZ_JBHUHO010000041.1"/>
</dbReference>
<dbReference type="EMBL" id="JBHUHO010000041">
    <property type="protein sequence ID" value="MFD2117560.1"/>
    <property type="molecule type" value="Genomic_DNA"/>
</dbReference>
<comment type="caution">
    <text evidence="1">The sequence shown here is derived from an EMBL/GenBank/DDBJ whole genome shotgun (WGS) entry which is preliminary data.</text>
</comment>